<comment type="catalytic activity">
    <reaction evidence="7 15">
        <text>N-terminal L-lysyl-[protein] + L-leucyl-tRNA(Leu) = N-terminal L-leucyl-L-lysyl-[protein] + tRNA(Leu) + H(+)</text>
        <dbReference type="Rhea" id="RHEA:12340"/>
        <dbReference type="Rhea" id="RHEA-COMP:9613"/>
        <dbReference type="Rhea" id="RHEA-COMP:9622"/>
        <dbReference type="Rhea" id="RHEA-COMP:12670"/>
        <dbReference type="Rhea" id="RHEA-COMP:12671"/>
        <dbReference type="ChEBI" id="CHEBI:15378"/>
        <dbReference type="ChEBI" id="CHEBI:65249"/>
        <dbReference type="ChEBI" id="CHEBI:78442"/>
        <dbReference type="ChEBI" id="CHEBI:78494"/>
        <dbReference type="ChEBI" id="CHEBI:133043"/>
        <dbReference type="EC" id="2.3.2.6"/>
    </reaction>
</comment>
<organism evidence="16 17">
    <name type="scientific">Stenotrophomonas maltophilia</name>
    <name type="common">Pseudomonas maltophilia</name>
    <name type="synonym">Xanthomonas maltophilia</name>
    <dbReference type="NCBI Taxonomy" id="40324"/>
    <lineage>
        <taxon>Bacteria</taxon>
        <taxon>Pseudomonadati</taxon>
        <taxon>Pseudomonadota</taxon>
        <taxon>Gammaproteobacteria</taxon>
        <taxon>Lysobacterales</taxon>
        <taxon>Lysobacteraceae</taxon>
        <taxon>Stenotrophomonas</taxon>
        <taxon>Stenotrophomonas maltophilia group</taxon>
    </lineage>
</organism>
<evidence type="ECO:0000256" key="4">
    <source>
        <dbReference type="ARBA" id="ARBA00023315"/>
    </source>
</evidence>
<dbReference type="EMBL" id="LYVJ01000004">
    <property type="protein sequence ID" value="OBU68639.1"/>
    <property type="molecule type" value="Genomic_DNA"/>
</dbReference>
<name>A0A1A6Y1B6_STEMA</name>
<dbReference type="HAMAP" id="MF_00688">
    <property type="entry name" value="Leu_Phe_trans"/>
    <property type="match status" value="1"/>
</dbReference>
<proteinExistence type="inferred from homology"/>
<dbReference type="OrthoDB" id="9790282at2"/>
<dbReference type="PANTHER" id="PTHR30098">
    <property type="entry name" value="LEUCYL/PHENYLALANYL-TRNA--PROTEIN TRANSFERASE"/>
    <property type="match status" value="1"/>
</dbReference>
<comment type="similarity">
    <text evidence="9 15">Belongs to the L/F-transferase family.</text>
</comment>
<evidence type="ECO:0000256" key="10">
    <source>
        <dbReference type="ARBA" id="ARBA00066767"/>
    </source>
</evidence>
<comment type="subcellular location">
    <subcellularLocation>
        <location evidence="1 15">Cytoplasm</location>
    </subcellularLocation>
</comment>
<evidence type="ECO:0000256" key="15">
    <source>
        <dbReference type="HAMAP-Rule" id="MF_00688"/>
    </source>
</evidence>
<evidence type="ECO:0000256" key="14">
    <source>
        <dbReference type="ARBA" id="ARBA00083640"/>
    </source>
</evidence>
<comment type="caution">
    <text evidence="16">The sequence shown here is derived from an EMBL/GenBank/DDBJ whole genome shotgun (WGS) entry which is preliminary data.</text>
</comment>
<dbReference type="InterPro" id="IPR042221">
    <property type="entry name" value="Leu/Phe-tRNA_Trfase_N"/>
</dbReference>
<comment type="catalytic activity">
    <reaction evidence="6 15">
        <text>N-terminal L-arginyl-[protein] + L-leucyl-tRNA(Leu) = N-terminal L-leucyl-L-arginyl-[protein] + tRNA(Leu) + H(+)</text>
        <dbReference type="Rhea" id="RHEA:50416"/>
        <dbReference type="Rhea" id="RHEA-COMP:9613"/>
        <dbReference type="Rhea" id="RHEA-COMP:9622"/>
        <dbReference type="Rhea" id="RHEA-COMP:12672"/>
        <dbReference type="Rhea" id="RHEA-COMP:12673"/>
        <dbReference type="ChEBI" id="CHEBI:15378"/>
        <dbReference type="ChEBI" id="CHEBI:64719"/>
        <dbReference type="ChEBI" id="CHEBI:78442"/>
        <dbReference type="ChEBI" id="CHEBI:78494"/>
        <dbReference type="ChEBI" id="CHEBI:133044"/>
        <dbReference type="EC" id="2.3.2.6"/>
    </reaction>
</comment>
<comment type="function">
    <text evidence="8 15">Functions in the N-end rule pathway of protein degradation where it conjugates Leu, Phe and, less efficiently, Met from aminoacyl-tRNAs to the N-termini of proteins containing an N-terminal arginine or lysine.</text>
</comment>
<dbReference type="RefSeq" id="WP_065198749.1">
    <property type="nucleotide sequence ID" value="NZ_LYVJ01000004.1"/>
</dbReference>
<evidence type="ECO:0000256" key="11">
    <source>
        <dbReference type="ARBA" id="ARBA00074372"/>
    </source>
</evidence>
<evidence type="ECO:0000256" key="12">
    <source>
        <dbReference type="ARBA" id="ARBA00077136"/>
    </source>
</evidence>
<dbReference type="Gene3D" id="3.30.70.3550">
    <property type="entry name" value="Leucyl/phenylalanyl-tRNA-protein transferase, N-terminal domain"/>
    <property type="match status" value="1"/>
</dbReference>
<evidence type="ECO:0000256" key="13">
    <source>
        <dbReference type="ARBA" id="ARBA00077165"/>
    </source>
</evidence>
<dbReference type="InterPro" id="IPR004616">
    <property type="entry name" value="Leu/Phe-tRNA_Trfase"/>
</dbReference>
<keyword evidence="4 15" id="KW-0012">Acyltransferase</keyword>
<evidence type="ECO:0000256" key="5">
    <source>
        <dbReference type="ARBA" id="ARBA00050607"/>
    </source>
</evidence>
<keyword evidence="2 15" id="KW-0963">Cytoplasm</keyword>
<dbReference type="InterPro" id="IPR016181">
    <property type="entry name" value="Acyl_CoA_acyltransferase"/>
</dbReference>
<dbReference type="NCBIfam" id="TIGR00667">
    <property type="entry name" value="aat"/>
    <property type="match status" value="1"/>
</dbReference>
<dbReference type="FunFam" id="3.30.70.3550:FF:000001">
    <property type="entry name" value="Leucyl/phenylalanyl-tRNA--protein transferase"/>
    <property type="match status" value="1"/>
</dbReference>
<keyword evidence="3 15" id="KW-0808">Transferase</keyword>
<evidence type="ECO:0000256" key="1">
    <source>
        <dbReference type="ARBA" id="ARBA00004496"/>
    </source>
</evidence>
<evidence type="ECO:0000256" key="8">
    <source>
        <dbReference type="ARBA" id="ARBA00054043"/>
    </source>
</evidence>
<dbReference type="Gene3D" id="3.40.630.70">
    <property type="entry name" value="Leucyl/phenylalanyl-tRNA-protein transferase, C-terminal domain"/>
    <property type="match status" value="1"/>
</dbReference>
<evidence type="ECO:0000313" key="17">
    <source>
        <dbReference type="Proteomes" id="UP000092256"/>
    </source>
</evidence>
<dbReference type="PANTHER" id="PTHR30098:SF2">
    <property type="entry name" value="LEUCYL_PHENYLALANYL-TRNA--PROTEIN TRANSFERASE"/>
    <property type="match status" value="1"/>
</dbReference>
<dbReference type="Pfam" id="PF03588">
    <property type="entry name" value="Leu_Phe_trans"/>
    <property type="match status" value="1"/>
</dbReference>
<dbReference type="EC" id="2.3.2.6" evidence="10 15"/>
<accession>A0A1A6Y1B6</accession>
<dbReference type="Proteomes" id="UP000092256">
    <property type="component" value="Unassembled WGS sequence"/>
</dbReference>
<dbReference type="GO" id="GO:0030163">
    <property type="term" value="P:protein catabolic process"/>
    <property type="evidence" value="ECO:0007669"/>
    <property type="project" value="UniProtKB-UniRule"/>
</dbReference>
<evidence type="ECO:0000256" key="6">
    <source>
        <dbReference type="ARBA" id="ARBA00050652"/>
    </source>
</evidence>
<evidence type="ECO:0000256" key="9">
    <source>
        <dbReference type="ARBA" id="ARBA00061535"/>
    </source>
</evidence>
<protein>
    <recommendedName>
        <fullName evidence="11 15">Leucyl/phenylalanyl-tRNA--protein transferase</fullName>
        <ecNumber evidence="10 15">2.3.2.6</ecNumber>
    </recommendedName>
    <alternativeName>
        <fullName evidence="12 15">L/F-transferase</fullName>
    </alternativeName>
    <alternativeName>
        <fullName evidence="13 15">Leucyltransferase</fullName>
    </alternativeName>
    <alternativeName>
        <fullName evidence="14 15">Phenyalanyltransferase</fullName>
    </alternativeName>
</protein>
<evidence type="ECO:0000313" key="16">
    <source>
        <dbReference type="EMBL" id="OBU68639.1"/>
    </source>
</evidence>
<sequence>MTRQLPWRLADAPDAPFPPAETALRQPDGLLAVGGDLHPVRLLNAYAGGIFPWFSDGEPILWWSPDPRMVFRTDGVHLSSRFRRQLRGSDWEVTADTAFRQVMRACATAPRPGQDGTWISPAMIEAYSQLHDLGFAHSVEVWDRQTLVGGIYGVAIGTVFFGESMFSGASGGSKIALAALAATLRGWGWQLIDAQVENPHLLRMGAEHLPRAAFLDHVRQAVRRDGRVGPWTRAVGRLPARRLAGG</sequence>
<reference evidence="16 17" key="1">
    <citation type="submission" date="2016-05" db="EMBL/GenBank/DDBJ databases">
        <title>Draft Genome Sequences of Stenotrophomonas maltophilia Strains Sm32COP, Sm41DVV, Sm46PAILV, SmF3, SmF22, SmSOFb1 and SmCVFa1, Isolated from Different Manures, in France.</title>
        <authorList>
            <person name="Nazaret S."/>
            <person name="Bodilis J."/>
        </authorList>
    </citation>
    <scope>NUCLEOTIDE SEQUENCE [LARGE SCALE GENOMIC DNA]</scope>
    <source>
        <strain evidence="16 17">Sm46PAILV</strain>
    </source>
</reference>
<dbReference type="SUPFAM" id="SSF55729">
    <property type="entry name" value="Acyl-CoA N-acyltransferases (Nat)"/>
    <property type="match status" value="1"/>
</dbReference>
<dbReference type="GO" id="GO:0008914">
    <property type="term" value="F:leucyl-tRNA--protein transferase activity"/>
    <property type="evidence" value="ECO:0007669"/>
    <property type="project" value="UniProtKB-UniRule"/>
</dbReference>
<evidence type="ECO:0000256" key="7">
    <source>
        <dbReference type="ARBA" id="ARBA00051538"/>
    </source>
</evidence>
<evidence type="ECO:0000256" key="2">
    <source>
        <dbReference type="ARBA" id="ARBA00022490"/>
    </source>
</evidence>
<gene>
    <name evidence="15" type="primary">aat</name>
    <name evidence="16" type="ORF">A9K58_06730</name>
</gene>
<dbReference type="InterPro" id="IPR042203">
    <property type="entry name" value="Leu/Phe-tRNA_Trfase_C"/>
</dbReference>
<evidence type="ECO:0000256" key="3">
    <source>
        <dbReference type="ARBA" id="ARBA00022679"/>
    </source>
</evidence>
<dbReference type="AlphaFoldDB" id="A0A1A6Y1B6"/>
<comment type="catalytic activity">
    <reaction evidence="5 15">
        <text>L-phenylalanyl-tRNA(Phe) + an N-terminal L-alpha-aminoacyl-[protein] = an N-terminal L-phenylalanyl-L-alpha-aminoacyl-[protein] + tRNA(Phe)</text>
        <dbReference type="Rhea" id="RHEA:43632"/>
        <dbReference type="Rhea" id="RHEA-COMP:9668"/>
        <dbReference type="Rhea" id="RHEA-COMP:9699"/>
        <dbReference type="Rhea" id="RHEA-COMP:10636"/>
        <dbReference type="Rhea" id="RHEA-COMP:10637"/>
        <dbReference type="ChEBI" id="CHEBI:78442"/>
        <dbReference type="ChEBI" id="CHEBI:78531"/>
        <dbReference type="ChEBI" id="CHEBI:78597"/>
        <dbReference type="ChEBI" id="CHEBI:83561"/>
        <dbReference type="EC" id="2.3.2.6"/>
    </reaction>
</comment>
<dbReference type="GO" id="GO:0005737">
    <property type="term" value="C:cytoplasm"/>
    <property type="evidence" value="ECO:0007669"/>
    <property type="project" value="UniProtKB-SubCell"/>
</dbReference>